<name>A0A6C0KU25_9ZZZZ</name>
<accession>A0A6C0KU25</accession>
<sequence length="30" mass="3409">MPKRTGSRSRKGGEGGNQKYVFLLMKIIKK</sequence>
<evidence type="ECO:0000313" key="1">
    <source>
        <dbReference type="EMBL" id="QHU21492.1"/>
    </source>
</evidence>
<reference evidence="1" key="1">
    <citation type="journal article" date="2020" name="Nature">
        <title>Giant virus diversity and host interactions through global metagenomics.</title>
        <authorList>
            <person name="Schulz F."/>
            <person name="Roux S."/>
            <person name="Paez-Espino D."/>
            <person name="Jungbluth S."/>
            <person name="Walsh D.A."/>
            <person name="Denef V.J."/>
            <person name="McMahon K.D."/>
            <person name="Konstantinidis K.T."/>
            <person name="Eloe-Fadrosh E.A."/>
            <person name="Kyrpides N.C."/>
            <person name="Woyke T."/>
        </authorList>
    </citation>
    <scope>NUCLEOTIDE SEQUENCE</scope>
    <source>
        <strain evidence="1">GVMAG-S-3300013094-109</strain>
    </source>
</reference>
<organism evidence="1">
    <name type="scientific">viral metagenome</name>
    <dbReference type="NCBI Taxonomy" id="1070528"/>
    <lineage>
        <taxon>unclassified sequences</taxon>
        <taxon>metagenomes</taxon>
        <taxon>organismal metagenomes</taxon>
    </lineage>
</organism>
<dbReference type="AlphaFoldDB" id="A0A6C0KU25"/>
<protein>
    <submittedName>
        <fullName evidence="1">Uncharacterized protein</fullName>
    </submittedName>
</protein>
<dbReference type="EMBL" id="MN740990">
    <property type="protein sequence ID" value="QHU21492.1"/>
    <property type="molecule type" value="Genomic_DNA"/>
</dbReference>
<proteinExistence type="predicted"/>